<dbReference type="EMBL" id="JAAFYZ010000560">
    <property type="protein sequence ID" value="MBS2554784.1"/>
    <property type="molecule type" value="Genomic_DNA"/>
</dbReference>
<accession>A0ABS5L8Y2</accession>
<reference evidence="1 2" key="1">
    <citation type="submission" date="2020-02" db="EMBL/GenBank/DDBJ databases">
        <title>Acidophilic actinobacteria isolated from forest soil.</title>
        <authorList>
            <person name="Golinska P."/>
        </authorList>
    </citation>
    <scope>NUCLEOTIDE SEQUENCE [LARGE SCALE GENOMIC DNA]</scope>
    <source>
        <strain evidence="1 2">NL8</strain>
    </source>
</reference>
<evidence type="ECO:0000313" key="2">
    <source>
        <dbReference type="Proteomes" id="UP000730482"/>
    </source>
</evidence>
<organism evidence="1 2">
    <name type="scientific">Catenulispora pinistramenti</name>
    <dbReference type="NCBI Taxonomy" id="2705254"/>
    <lineage>
        <taxon>Bacteria</taxon>
        <taxon>Bacillati</taxon>
        <taxon>Actinomycetota</taxon>
        <taxon>Actinomycetes</taxon>
        <taxon>Catenulisporales</taxon>
        <taxon>Catenulisporaceae</taxon>
        <taxon>Catenulispora</taxon>
    </lineage>
</organism>
<sequence>MDVKKQPSHGRILTSMKINTRSGGSDRHILDTNRPAQQATTILAAIRTRQPGMPTIGAAALPTPRLAADLAGSPVPNHWVLPFFRLVFGSFPSVASAGLR</sequence>
<proteinExistence type="predicted"/>
<feature type="non-terminal residue" evidence="1">
    <location>
        <position position="100"/>
    </location>
</feature>
<dbReference type="Proteomes" id="UP000730482">
    <property type="component" value="Unassembled WGS sequence"/>
</dbReference>
<keyword evidence="2" id="KW-1185">Reference proteome</keyword>
<evidence type="ECO:0000313" key="1">
    <source>
        <dbReference type="EMBL" id="MBS2554784.1"/>
    </source>
</evidence>
<gene>
    <name evidence="1" type="ORF">KGQ19_48840</name>
</gene>
<protein>
    <submittedName>
        <fullName evidence="1">Uncharacterized protein</fullName>
    </submittedName>
</protein>
<name>A0ABS5L8Y2_9ACTN</name>
<comment type="caution">
    <text evidence="1">The sequence shown here is derived from an EMBL/GenBank/DDBJ whole genome shotgun (WGS) entry which is preliminary data.</text>
</comment>